<dbReference type="Proteomes" id="UP000289738">
    <property type="component" value="Chromosome B06"/>
</dbReference>
<gene>
    <name evidence="1" type="ORF">Ahy_B06g081328</name>
</gene>
<proteinExistence type="predicted"/>
<sequence length="91" mass="10010">MLLVSRSSHSAVACLLSNPLSAPCSFSDARPGPSLVSSLHQYRLDAPNDDEEYDVQFDDELAPKISFKKSIGSVSVSNYKFVRCPMPSVFR</sequence>
<evidence type="ECO:0000313" key="2">
    <source>
        <dbReference type="Proteomes" id="UP000289738"/>
    </source>
</evidence>
<comment type="caution">
    <text evidence="1">The sequence shown here is derived from an EMBL/GenBank/DDBJ whole genome shotgun (WGS) entry which is preliminary data.</text>
</comment>
<dbReference type="AlphaFoldDB" id="A0A444YL05"/>
<accession>A0A444YL05</accession>
<reference evidence="1 2" key="1">
    <citation type="submission" date="2019-01" db="EMBL/GenBank/DDBJ databases">
        <title>Sequencing of cultivated peanut Arachis hypogaea provides insights into genome evolution and oil improvement.</title>
        <authorList>
            <person name="Chen X."/>
        </authorList>
    </citation>
    <scope>NUCLEOTIDE SEQUENCE [LARGE SCALE GENOMIC DNA]</scope>
    <source>
        <strain evidence="2">cv. Fuhuasheng</strain>
        <tissue evidence="1">Leaves</tissue>
    </source>
</reference>
<evidence type="ECO:0000313" key="1">
    <source>
        <dbReference type="EMBL" id="RYR02529.1"/>
    </source>
</evidence>
<keyword evidence="2" id="KW-1185">Reference proteome</keyword>
<dbReference type="EMBL" id="SDMP01000016">
    <property type="protein sequence ID" value="RYR02529.1"/>
    <property type="molecule type" value="Genomic_DNA"/>
</dbReference>
<organism evidence="1 2">
    <name type="scientific">Arachis hypogaea</name>
    <name type="common">Peanut</name>
    <dbReference type="NCBI Taxonomy" id="3818"/>
    <lineage>
        <taxon>Eukaryota</taxon>
        <taxon>Viridiplantae</taxon>
        <taxon>Streptophyta</taxon>
        <taxon>Embryophyta</taxon>
        <taxon>Tracheophyta</taxon>
        <taxon>Spermatophyta</taxon>
        <taxon>Magnoliopsida</taxon>
        <taxon>eudicotyledons</taxon>
        <taxon>Gunneridae</taxon>
        <taxon>Pentapetalae</taxon>
        <taxon>rosids</taxon>
        <taxon>fabids</taxon>
        <taxon>Fabales</taxon>
        <taxon>Fabaceae</taxon>
        <taxon>Papilionoideae</taxon>
        <taxon>50 kb inversion clade</taxon>
        <taxon>dalbergioids sensu lato</taxon>
        <taxon>Dalbergieae</taxon>
        <taxon>Pterocarpus clade</taxon>
        <taxon>Arachis</taxon>
    </lineage>
</organism>
<protein>
    <submittedName>
        <fullName evidence="1">Uncharacterized protein</fullName>
    </submittedName>
</protein>
<name>A0A444YL05_ARAHY</name>